<dbReference type="STRING" id="882378.RBRH_03136"/>
<dbReference type="Gene3D" id="3.10.129.10">
    <property type="entry name" value="Hotdog Thioesterase"/>
    <property type="match status" value="1"/>
</dbReference>
<gene>
    <name evidence="1" type="ordered locus">RBRH_03136</name>
</gene>
<dbReference type="SUPFAM" id="SSF54637">
    <property type="entry name" value="Thioesterase/thiol ester dehydrase-isomerase"/>
    <property type="match status" value="1"/>
</dbReference>
<evidence type="ECO:0000313" key="2">
    <source>
        <dbReference type="Proteomes" id="UP000007437"/>
    </source>
</evidence>
<organism evidence="1 2">
    <name type="scientific">Mycetohabitans rhizoxinica (strain DSM 19002 / CIP 109453 / HKI 454)</name>
    <name type="common">Paraburkholderia rhizoxinica</name>
    <dbReference type="NCBI Taxonomy" id="882378"/>
    <lineage>
        <taxon>Bacteria</taxon>
        <taxon>Pseudomonadati</taxon>
        <taxon>Pseudomonadota</taxon>
        <taxon>Betaproteobacteria</taxon>
        <taxon>Burkholderiales</taxon>
        <taxon>Burkholderiaceae</taxon>
        <taxon>Mycetohabitans</taxon>
    </lineage>
</organism>
<dbReference type="Proteomes" id="UP000007437">
    <property type="component" value="Chromosome"/>
</dbReference>
<evidence type="ECO:0000313" key="1">
    <source>
        <dbReference type="EMBL" id="CBW74130.1"/>
    </source>
</evidence>
<protein>
    <submittedName>
        <fullName evidence="1">Phenylacetic acid degradation protein paaI</fullName>
    </submittedName>
</protein>
<sequence length="105" mass="11200">MTHSALLSGSLMSSLCPDVFIESLAARQQGRLPELLGLRVRELQQDRLVAELAVRAELLAPNGYWHAATVVGLADTACGYACVAQLPENARGFTTRPACASMLTS</sequence>
<dbReference type="eggNOG" id="COG2050">
    <property type="taxonomic scope" value="Bacteria"/>
</dbReference>
<dbReference type="InterPro" id="IPR029069">
    <property type="entry name" value="HotDog_dom_sf"/>
</dbReference>
<reference evidence="1 2" key="1">
    <citation type="journal article" date="2011" name="J. Bacteriol.">
        <title>Complete genome sequence of Burkholderia rhizoxinica, an endosymbiont of Rhizopus microsporus.</title>
        <authorList>
            <person name="Lackner G."/>
            <person name="Moebius N."/>
            <person name="Partida-Martinez L."/>
            <person name="Hertweck C."/>
        </authorList>
    </citation>
    <scope>NUCLEOTIDE SEQUENCE [LARGE SCALE GENOMIC DNA]</scope>
    <source>
        <strain evidence="2">DSM 19002 / CIP 109453 / HKI 454</strain>
    </source>
</reference>
<accession>E5AN49</accession>
<dbReference type="CDD" id="cd03443">
    <property type="entry name" value="PaaI_thioesterase"/>
    <property type="match status" value="1"/>
</dbReference>
<dbReference type="AlphaFoldDB" id="E5AN49"/>
<dbReference type="KEGG" id="brh:RBRH_03136"/>
<proteinExistence type="predicted"/>
<dbReference type="HOGENOM" id="CLU_2231568_0_0_4"/>
<dbReference type="EMBL" id="FR687359">
    <property type="protein sequence ID" value="CBW74130.1"/>
    <property type="molecule type" value="Genomic_DNA"/>
</dbReference>
<name>E5AN49_MYCRK</name>